<dbReference type="EMBL" id="JABSNM010000024">
    <property type="protein sequence ID" value="NRT58165.1"/>
    <property type="molecule type" value="Genomic_DNA"/>
</dbReference>
<reference evidence="2 3" key="1">
    <citation type="submission" date="2020-05" db="EMBL/GenBank/DDBJ databases">
        <title>Genomic Encyclopedia of Type Strains, Phase IV (KMG-V): Genome sequencing to study the core and pangenomes of soil and plant-associated prokaryotes.</title>
        <authorList>
            <person name="Whitman W."/>
        </authorList>
    </citation>
    <scope>NUCLEOTIDE SEQUENCE [LARGE SCALE GENOMIC DNA]</scope>
    <source>
        <strain evidence="2 3">C29</strain>
    </source>
</reference>
<feature type="chain" id="PRO_5046954710" description="DUF4148 domain-containing protein" evidence="1">
    <location>
        <begin position="26"/>
        <end position="118"/>
    </location>
</feature>
<evidence type="ECO:0008006" key="4">
    <source>
        <dbReference type="Google" id="ProtNLM"/>
    </source>
</evidence>
<name>A0ABX2G831_9BURK</name>
<keyword evidence="1" id="KW-0732">Signal</keyword>
<proteinExistence type="predicted"/>
<feature type="signal peptide" evidence="1">
    <location>
        <begin position="1"/>
        <end position="25"/>
    </location>
</feature>
<comment type="caution">
    <text evidence="2">The sequence shown here is derived from an EMBL/GenBank/DDBJ whole genome shotgun (WGS) entry which is preliminary data.</text>
</comment>
<accession>A0ABX2G831</accession>
<sequence>MKISKTLHALLAMIAAATVSTAAFAGESPKGFAHESVGPAKTRAEVMSELEQARKDGTLHALWKDGTVGTARSTPGVTREEVRAELAEARTTGEYAMLRADEPARVQVTPEASAPAVN</sequence>
<dbReference type="Proteomes" id="UP001516061">
    <property type="component" value="Unassembled WGS sequence"/>
</dbReference>
<gene>
    <name evidence="2" type="ORF">HNQ01_003931</name>
</gene>
<organism evidence="2 3">
    <name type="scientific">Sphaerotilus uruguayifluvii</name>
    <dbReference type="NCBI Taxonomy" id="2735897"/>
    <lineage>
        <taxon>Bacteria</taxon>
        <taxon>Pseudomonadati</taxon>
        <taxon>Pseudomonadota</taxon>
        <taxon>Betaproteobacteria</taxon>
        <taxon>Burkholderiales</taxon>
        <taxon>Sphaerotilaceae</taxon>
        <taxon>Sphaerotilus</taxon>
    </lineage>
</organism>
<dbReference type="InterPro" id="IPR025421">
    <property type="entry name" value="DUF4148"/>
</dbReference>
<keyword evidence="3" id="KW-1185">Reference proteome</keyword>
<evidence type="ECO:0000313" key="2">
    <source>
        <dbReference type="EMBL" id="NRT58165.1"/>
    </source>
</evidence>
<dbReference type="RefSeq" id="WP_173807190.1">
    <property type="nucleotide sequence ID" value="NZ_JABSNM010000024.1"/>
</dbReference>
<protein>
    <recommendedName>
        <fullName evidence="4">DUF4148 domain-containing protein</fullName>
    </recommendedName>
</protein>
<evidence type="ECO:0000256" key="1">
    <source>
        <dbReference type="SAM" id="SignalP"/>
    </source>
</evidence>
<dbReference type="Pfam" id="PF13663">
    <property type="entry name" value="DUF4148"/>
    <property type="match status" value="1"/>
</dbReference>
<evidence type="ECO:0000313" key="3">
    <source>
        <dbReference type="Proteomes" id="UP001516061"/>
    </source>
</evidence>